<feature type="domain" description="CHAD" evidence="1">
    <location>
        <begin position="148"/>
        <end position="426"/>
    </location>
</feature>
<accession>A0A9D1SLB2</accession>
<dbReference type="PANTHER" id="PTHR39339:SF1">
    <property type="entry name" value="CHAD DOMAIN-CONTAINING PROTEIN"/>
    <property type="match status" value="1"/>
</dbReference>
<protein>
    <submittedName>
        <fullName evidence="2">CHAD domain-containing protein</fullName>
    </submittedName>
</protein>
<dbReference type="PROSITE" id="PS51708">
    <property type="entry name" value="CHAD"/>
    <property type="match status" value="1"/>
</dbReference>
<evidence type="ECO:0000313" key="3">
    <source>
        <dbReference type="Proteomes" id="UP000824099"/>
    </source>
</evidence>
<reference evidence="2" key="1">
    <citation type="submission" date="2020-10" db="EMBL/GenBank/DDBJ databases">
        <authorList>
            <person name="Gilroy R."/>
        </authorList>
    </citation>
    <scope>NUCLEOTIDE SEQUENCE</scope>
    <source>
        <strain evidence="2">CHK160-1198</strain>
    </source>
</reference>
<dbReference type="Proteomes" id="UP000824099">
    <property type="component" value="Unassembled WGS sequence"/>
</dbReference>
<dbReference type="Pfam" id="PF05235">
    <property type="entry name" value="CHAD"/>
    <property type="match status" value="1"/>
</dbReference>
<reference evidence="2" key="2">
    <citation type="journal article" date="2021" name="PeerJ">
        <title>Extensive microbial diversity within the chicken gut microbiome revealed by metagenomics and culture.</title>
        <authorList>
            <person name="Gilroy R."/>
            <person name="Ravi A."/>
            <person name="Getino M."/>
            <person name="Pursley I."/>
            <person name="Horton D.L."/>
            <person name="Alikhan N.F."/>
            <person name="Baker D."/>
            <person name="Gharbi K."/>
            <person name="Hall N."/>
            <person name="Watson M."/>
            <person name="Adriaenssens E.M."/>
            <person name="Foster-Nyarko E."/>
            <person name="Jarju S."/>
            <person name="Secka A."/>
            <person name="Antonio M."/>
            <person name="Oren A."/>
            <person name="Chaudhuri R.R."/>
            <person name="La Ragione R."/>
            <person name="Hildebrand F."/>
            <person name="Pallen M.J."/>
        </authorList>
    </citation>
    <scope>NUCLEOTIDE SEQUENCE</scope>
    <source>
        <strain evidence="2">CHK160-1198</strain>
    </source>
</reference>
<dbReference type="InterPro" id="IPR007899">
    <property type="entry name" value="CHAD_dom"/>
</dbReference>
<organism evidence="2 3">
    <name type="scientific">Candidatus Avacidaminococcus intestinavium</name>
    <dbReference type="NCBI Taxonomy" id="2840684"/>
    <lineage>
        <taxon>Bacteria</taxon>
        <taxon>Bacillati</taxon>
        <taxon>Bacillota</taxon>
        <taxon>Negativicutes</taxon>
        <taxon>Acidaminococcales</taxon>
        <taxon>Acidaminococcaceae</taxon>
        <taxon>Acidaminococcaceae incertae sedis</taxon>
        <taxon>Candidatus Avacidaminococcus</taxon>
    </lineage>
</organism>
<dbReference type="Gene3D" id="1.40.20.10">
    <property type="entry name" value="CHAD domain"/>
    <property type="match status" value="1"/>
</dbReference>
<dbReference type="InterPro" id="IPR038186">
    <property type="entry name" value="CHAD_dom_sf"/>
</dbReference>
<gene>
    <name evidence="2" type="ORF">IAB06_01925</name>
</gene>
<dbReference type="AlphaFoldDB" id="A0A9D1SLB2"/>
<comment type="caution">
    <text evidence="2">The sequence shown here is derived from an EMBL/GenBank/DDBJ whole genome shotgun (WGS) entry which is preliminary data.</text>
</comment>
<dbReference type="PANTHER" id="PTHR39339">
    <property type="entry name" value="SLR1444 PROTEIN"/>
    <property type="match status" value="1"/>
</dbReference>
<dbReference type="EMBL" id="DVNI01000029">
    <property type="protein sequence ID" value="HIU63787.1"/>
    <property type="molecule type" value="Genomic_DNA"/>
</dbReference>
<proteinExistence type="predicted"/>
<evidence type="ECO:0000313" key="2">
    <source>
        <dbReference type="EMBL" id="HIU63787.1"/>
    </source>
</evidence>
<evidence type="ECO:0000259" key="1">
    <source>
        <dbReference type="PROSITE" id="PS51708"/>
    </source>
</evidence>
<dbReference type="SMART" id="SM00880">
    <property type="entry name" value="CHAD"/>
    <property type="match status" value="1"/>
</dbReference>
<name>A0A9D1SLB2_9FIRM</name>
<sequence>MNNVLTKELCLSNIQNLTEKMLLDLLEDEKYSVIITDEQHLKEEKEVCWQRRKATLQRVVHKTTISIRHKREKISARLEIGTVNVEERVFSQCDLYISYTKKNIEQVEKFLGEVLKKSIFVLVEPNIWERASQLAGYYQPLISLRYQRDDIKTALDTHLFWQIFLINQGWVDFLCKPLERITLRQLRVKLRRLRSCLAFFKPVLEQPQASLWQTELRRQGEELSLLRELDVALMAIEKFSANTTQEELAQEYLAKILSQARAIEAKRVKQKMQLATLTFTFARLIMWLSDEPLTASCERYGLESFFRRRIREWSKNIISLTQRYPDFSDVEKMHKIRIKVKKFRYVMMSFPEINHNTNTMLRRLKKLQDMLGFLHDEYINKELAQRIMQADGSKTSLKQTVFCGWESAKTAEALAIVPDLWEDFCEDLELWRDTI</sequence>